<accession>A0A2P8EC11</accession>
<sequence length="75" mass="8100">MRVQQPLGASRRIGIRCPGTSALPGYHRPGSHGRRGAGLDRPSAPVPGFGAPFRHRGTHTWFLPAARGFDERSQA</sequence>
<dbReference type="AlphaFoldDB" id="A0A2P8EC11"/>
<gene>
    <name evidence="2" type="ORF">CLV30_102383</name>
</gene>
<evidence type="ECO:0000256" key="1">
    <source>
        <dbReference type="SAM" id="MobiDB-lite"/>
    </source>
</evidence>
<keyword evidence="3" id="KW-1185">Reference proteome</keyword>
<feature type="region of interest" description="Disordered" evidence="1">
    <location>
        <begin position="1"/>
        <end position="53"/>
    </location>
</feature>
<comment type="caution">
    <text evidence="2">The sequence shown here is derived from an EMBL/GenBank/DDBJ whole genome shotgun (WGS) entry which is preliminary data.</text>
</comment>
<organism evidence="2 3">
    <name type="scientific">Haloactinopolyspora alba</name>
    <dbReference type="NCBI Taxonomy" id="648780"/>
    <lineage>
        <taxon>Bacteria</taxon>
        <taxon>Bacillati</taxon>
        <taxon>Actinomycetota</taxon>
        <taxon>Actinomycetes</taxon>
        <taxon>Jiangellales</taxon>
        <taxon>Jiangellaceae</taxon>
        <taxon>Haloactinopolyspora</taxon>
    </lineage>
</organism>
<evidence type="ECO:0000313" key="3">
    <source>
        <dbReference type="Proteomes" id="UP000243528"/>
    </source>
</evidence>
<evidence type="ECO:0000313" key="2">
    <source>
        <dbReference type="EMBL" id="PSL06994.1"/>
    </source>
</evidence>
<proteinExistence type="predicted"/>
<name>A0A2P8EC11_9ACTN</name>
<reference evidence="2 3" key="1">
    <citation type="submission" date="2018-03" db="EMBL/GenBank/DDBJ databases">
        <title>Genomic Encyclopedia of Archaeal and Bacterial Type Strains, Phase II (KMG-II): from individual species to whole genera.</title>
        <authorList>
            <person name="Goeker M."/>
        </authorList>
    </citation>
    <scope>NUCLEOTIDE SEQUENCE [LARGE SCALE GENOMIC DNA]</scope>
    <source>
        <strain evidence="2 3">DSM 45211</strain>
    </source>
</reference>
<protein>
    <submittedName>
        <fullName evidence="2">Uncharacterized protein</fullName>
    </submittedName>
</protein>
<dbReference type="Proteomes" id="UP000243528">
    <property type="component" value="Unassembled WGS sequence"/>
</dbReference>
<dbReference type="EMBL" id="PYGE01000002">
    <property type="protein sequence ID" value="PSL06994.1"/>
    <property type="molecule type" value="Genomic_DNA"/>
</dbReference>